<dbReference type="PANTHER" id="PTHR31268:SF32">
    <property type="entry name" value="GALACTINOL--SUCROSE GALACTOSYLTRANSFERASE 2-RELATED"/>
    <property type="match status" value="1"/>
</dbReference>
<comment type="similarity">
    <text evidence="1">Belongs to the glycosyl hydrolases 36 family.</text>
</comment>
<evidence type="ECO:0000256" key="1">
    <source>
        <dbReference type="ARBA" id="ARBA00007240"/>
    </source>
</evidence>
<sequence>MFVKSIPDVGQTVLSETDQIDIDVYFDAYRISRDSTFQAELWWGFDTHNHWKSTELELTEFLNYNLARFKAHLPVPDFPDALNFTVRYRYQQTEPWSWQSKDGNCRILHKSTKKPIASDLFYDLQLPLAELESPLSSSENCFWSIPRCATTRSVSVIGRVFECKQTDVFDKFFAFESACLPDVALPENHTGYALVVFQRLDGRFLVIWPICNLSASTVSCVFLTENKTCLNIATNAQADHQVPLVLIASGFDIHSLINEILLLLRREPFASPQINEDDDYECINWYEGWYDGLGFCSGSLSEDRLSLGNAILDDLQSLGKTGNQVTWLLIDYQWQIKSQHGLVSFKSDPALINDGLKSLVKMLHEHFPNLKHIGVAHSIMGSPVGVALEGEVANDYGTFCTPKGFSLILPDSIERFYRDFYEYLYECGITFVKVYDHERLYESSCSLEIVRTYEHALKKSAVRYFYNRVLYSFSNFPFFLVQELFLNPGCPNPLLELSNELSNDSSLSLSLDSDAVTRKNLMLTLIGGYLDAVMAFDAVCLQENEFLDVQVISRLISSAPISIGNVDAHYYFKSTLPDLMFSGLNGSSVVSRLQGISQPVNLISANKNSDSDFFLAVNYDSHKNHVVLAMFNFSDDCFTNIIDLSSISEQFLGCRQCVARMHDSGQIVDLGHNIKYPFSLRPRSATLVTIVPRVHGIGLFGLVGNSIPDISAGVSFIVSSHICVKPNGTLQIELVTRALGIIQIYAKNIHEKGVNSVLGMIEDEVLPLKAFSYEQNCLYVDLQMACELLEIQRPWTNELSLFLRLSV</sequence>
<evidence type="ECO:0000313" key="4">
    <source>
        <dbReference type="Proteomes" id="UP000095023"/>
    </source>
</evidence>
<dbReference type="Proteomes" id="UP000095023">
    <property type="component" value="Unassembled WGS sequence"/>
</dbReference>
<accession>A0A1E4TKQ0</accession>
<evidence type="ECO:0000256" key="2">
    <source>
        <dbReference type="ARBA" id="ARBA00023277"/>
    </source>
</evidence>
<proteinExistence type="inferred from homology"/>
<dbReference type="EMBL" id="KV453841">
    <property type="protein sequence ID" value="ODV92312.1"/>
    <property type="molecule type" value="Genomic_DNA"/>
</dbReference>
<evidence type="ECO:0008006" key="5">
    <source>
        <dbReference type="Google" id="ProtNLM"/>
    </source>
</evidence>
<reference evidence="4" key="1">
    <citation type="submission" date="2016-02" db="EMBL/GenBank/DDBJ databases">
        <title>Comparative genomics of biotechnologically important yeasts.</title>
        <authorList>
            <consortium name="DOE Joint Genome Institute"/>
            <person name="Riley R."/>
            <person name="Haridas S."/>
            <person name="Wolfe K.H."/>
            <person name="Lopes M.R."/>
            <person name="Hittinger C.T."/>
            <person name="Goker M."/>
            <person name="Salamov A."/>
            <person name="Wisecaver J."/>
            <person name="Long T.M."/>
            <person name="Aerts A.L."/>
            <person name="Barry K."/>
            <person name="Choi C."/>
            <person name="Clum A."/>
            <person name="Coughlan A.Y."/>
            <person name="Deshpande S."/>
            <person name="Douglass A.P."/>
            <person name="Hanson S.J."/>
            <person name="Klenk H.-P."/>
            <person name="Labutti K."/>
            <person name="Lapidus A."/>
            <person name="Lindquist E."/>
            <person name="Lipzen A."/>
            <person name="Meier-Kolthoff J.P."/>
            <person name="Ohm R.A."/>
            <person name="Otillar R.P."/>
            <person name="Pangilinan J."/>
            <person name="Peng Y."/>
            <person name="Rokas A."/>
            <person name="Rosa C.A."/>
            <person name="Scheuner C."/>
            <person name="Sibirny A.A."/>
            <person name="Slot J.C."/>
            <person name="Stielow J.B."/>
            <person name="Sun H."/>
            <person name="Kurtzman C.P."/>
            <person name="Blackwell M."/>
            <person name="Jeffries T.W."/>
            <person name="Grigoriev I.V."/>
        </authorList>
    </citation>
    <scope>NUCLEOTIDE SEQUENCE [LARGE SCALE GENOMIC DNA]</scope>
    <source>
        <strain evidence="4">NRRL Y-17796</strain>
    </source>
</reference>
<dbReference type="InterPro" id="IPR017853">
    <property type="entry name" value="GH"/>
</dbReference>
<gene>
    <name evidence="3" type="ORF">CANCADRAFT_84856</name>
</gene>
<dbReference type="InterPro" id="IPR008811">
    <property type="entry name" value="Glycosyl_hydrolases_36"/>
</dbReference>
<evidence type="ECO:0000313" key="3">
    <source>
        <dbReference type="EMBL" id="ODV92312.1"/>
    </source>
</evidence>
<keyword evidence="4" id="KW-1185">Reference proteome</keyword>
<dbReference type="OrthoDB" id="4664297at2759"/>
<keyword evidence="2" id="KW-0119">Carbohydrate metabolism</keyword>
<protein>
    <recommendedName>
        <fullName evidence="5">Alpha-galactosidase</fullName>
    </recommendedName>
</protein>
<organism evidence="3 4">
    <name type="scientific">Tortispora caseinolytica NRRL Y-17796</name>
    <dbReference type="NCBI Taxonomy" id="767744"/>
    <lineage>
        <taxon>Eukaryota</taxon>
        <taxon>Fungi</taxon>
        <taxon>Dikarya</taxon>
        <taxon>Ascomycota</taxon>
        <taxon>Saccharomycotina</taxon>
        <taxon>Trigonopsidomycetes</taxon>
        <taxon>Trigonopsidales</taxon>
        <taxon>Trigonopsidaceae</taxon>
        <taxon>Tortispora</taxon>
    </lineage>
</organism>
<dbReference type="PANTHER" id="PTHR31268">
    <property type="match status" value="1"/>
</dbReference>
<name>A0A1E4TKQ0_9ASCO</name>
<dbReference type="SUPFAM" id="SSF51445">
    <property type="entry name" value="(Trans)glycosidases"/>
    <property type="match status" value="1"/>
</dbReference>
<dbReference type="AlphaFoldDB" id="A0A1E4TKQ0"/>